<sequence>MFYVLMTKIRFFLIGFLLVCSFANASESYMSDFAVSAKIDSKTALPIDIRKRFPADIKRVWASVRIHNPQKHSKIKMIWYQGSQKLMQSNLEGEADIRLYAASLARKEKYLFPIGKFRVDFILDGVRQGSASFEIVATQKKQRIAVHTECIKPTRADNKLLIDDSLKKFPEAKAFLNELKLRRFHDRGKHFSLLAPSGWKAKKETAENTYLYLSREYNKSATTYILRKIPLDEKQRSRIDKETIVKAISTMLMENALKNSAEILQKARIYPMPDLTTGSFSLVYKNEKVPLYELHTLLYDGAYLYDVVLVTDERGLEISKFLLLLAAYSFWTQESCR</sequence>
<gene>
    <name evidence="1" type="ORF">MNB_SV-10-641</name>
</gene>
<dbReference type="EMBL" id="FPHL01000003">
    <property type="protein sequence ID" value="SFV52873.1"/>
    <property type="molecule type" value="Genomic_DNA"/>
</dbReference>
<reference evidence="1" key="1">
    <citation type="submission" date="2016-10" db="EMBL/GenBank/DDBJ databases">
        <authorList>
            <person name="de Groot N.N."/>
        </authorList>
    </citation>
    <scope>NUCLEOTIDE SEQUENCE</scope>
</reference>
<dbReference type="AlphaFoldDB" id="A0A1W1BH93"/>
<proteinExistence type="predicted"/>
<accession>A0A1W1BH93</accession>
<name>A0A1W1BH93_9ZZZZ</name>
<evidence type="ECO:0000313" key="1">
    <source>
        <dbReference type="EMBL" id="SFV52873.1"/>
    </source>
</evidence>
<organism evidence="1">
    <name type="scientific">hydrothermal vent metagenome</name>
    <dbReference type="NCBI Taxonomy" id="652676"/>
    <lineage>
        <taxon>unclassified sequences</taxon>
        <taxon>metagenomes</taxon>
        <taxon>ecological metagenomes</taxon>
    </lineage>
</organism>
<protein>
    <submittedName>
        <fullName evidence="1">Uncharacterized protein</fullName>
    </submittedName>
</protein>